<feature type="domain" description="ABC transporter" evidence="12">
    <location>
        <begin position="493"/>
        <end position="723"/>
    </location>
</feature>
<evidence type="ECO:0000256" key="7">
    <source>
        <dbReference type="ARBA" id="ARBA00022840"/>
    </source>
</evidence>
<feature type="transmembrane region" description="Helical" evidence="11">
    <location>
        <begin position="1154"/>
        <end position="1180"/>
    </location>
</feature>
<evidence type="ECO:0000313" key="13">
    <source>
        <dbReference type="EMBL" id="ORY10442.1"/>
    </source>
</evidence>
<comment type="subcellular location">
    <subcellularLocation>
        <location evidence="1">Membrane</location>
        <topology evidence="1">Multi-pass membrane protein</topology>
    </subcellularLocation>
</comment>
<evidence type="ECO:0000313" key="14">
    <source>
        <dbReference type="Proteomes" id="UP000193920"/>
    </source>
</evidence>
<keyword evidence="6" id="KW-0547">Nucleotide-binding</keyword>
<keyword evidence="8 11" id="KW-1133">Transmembrane helix</keyword>
<protein>
    <submittedName>
        <fullName evidence="13">p-loop containing nucleoside triphosphate hydrolase protein</fullName>
    </submittedName>
</protein>
<dbReference type="GO" id="GO:0016020">
    <property type="term" value="C:membrane"/>
    <property type="evidence" value="ECO:0007669"/>
    <property type="project" value="UniProtKB-SubCell"/>
</dbReference>
<dbReference type="InterPro" id="IPR017871">
    <property type="entry name" value="ABC_transporter-like_CS"/>
</dbReference>
<feature type="region of interest" description="Disordered" evidence="10">
    <location>
        <begin position="488"/>
        <end position="507"/>
    </location>
</feature>
<dbReference type="EMBL" id="MCOG01000393">
    <property type="protein sequence ID" value="ORY10442.1"/>
    <property type="molecule type" value="Genomic_DNA"/>
</dbReference>
<feature type="transmembrane region" description="Helical" evidence="11">
    <location>
        <begin position="308"/>
        <end position="331"/>
    </location>
</feature>
<evidence type="ECO:0000256" key="6">
    <source>
        <dbReference type="ARBA" id="ARBA00022741"/>
    </source>
</evidence>
<feature type="transmembrane region" description="Helical" evidence="11">
    <location>
        <begin position="343"/>
        <end position="363"/>
    </location>
</feature>
<keyword evidence="3" id="KW-0813">Transport</keyword>
<dbReference type="GO" id="GO:0016887">
    <property type="term" value="F:ATP hydrolysis activity"/>
    <property type="evidence" value="ECO:0007669"/>
    <property type="project" value="InterPro"/>
</dbReference>
<sequence length="1710" mass="195095">MGYYGNQLKALIKRNLLLKKYTPQLTFIEIFLPILMAFISYIVNNVSQTKVYSAADPTDTFDINYAFNLDALKNTYSSTTPTIGYILPGNNQDETIINKIKSNEIFQKSPVQFVQFNHQNEMNEFNNNYHNLLIAGIIFESEDYLHYTLRVNSTAAPDPSGESMMNYALGRYQSEEHGRTDADLYISTFSPLQAAIDESILQIRTKDDQLKMQHYIGKLGKAACNRRNTNNGGNLAYYISIIYMIPIIVIVVNLVKEKEEGIKDGLLMAGVHPTIFWLSWLVIYIFFSCFISVFVTGIFYFTKTFANVQVVITFLALFFYGLCCCSQAFIFSTLFKKNKTAGATVSIVIVALSCSNMITPFLNIIVRKILSPFLCQIAIGSLVYEIDDMENKFINLTFRKLLHSDAGYFFFALILNNVLCFLLAIIFDNLFSSEEGRYLSLFSKRGKSHLMENSEISYEQDIQEDFHAQKGEKCRVEVNHVHKIFPRKKDKSLKDNESTSSSSSSDDEKSFLAVNDISFKVYENEIFSILGHNGAGKTTLINIMVGLLKASQGEVYFDERSISKNTNRIRKDFGVCAQYNTIFENLSVEEHIRFYAELKNIKVDVDEVLKDIDLLHQKEMKAVKLSGGQKRKLCIGMALIGNPKYVFLDEPTTGLDPLSRRKIWELLLKKKMGRVIFLTTHYMDEADILADRKLILSKGKIRCLGTSLYLKNHFNMSYDLDIETNQRNQIQSIIHHYIPEATYVYSQNQNQNLENEGQNQNQNQNNQDKEADKHPEYQGGLVKKYALNMPTLEELFVHLEDHVYDDDTRIHKNSSCNFDNVYNSKTSIDITNSKPNNSNNNYHHSTNGLLRPRLKITPTDSTTTPEPTNDIAIDITNNNGLPELKSVSPPSNLHLIGYLIRSRLKIFVKDKGFAFFAIIFPAIINGVMFFITQRVFMKKSSSSKSGIISIPSMYSHANFNMEPKAQLPFTEEDVITAMGGGANRQFLTHIPLNMIPNPRREDPYYLSSFGGREVTPHHFRFDIHYNDTMIHAIPATINALSNAILASKNVSDRIVITSHLYDTTGWDVNTMVGLTISGFMIGYCIVANINRFGPLIVRERELQLLKQLQLNGVSRKNYWISCFLTDVLLFLFSCILIFLVGIVVQFEPLLDFKILALILLLLIVWSVPTMLFQYVTSFLFDKEESAFSAMPLINTFPVIFGYLIFMLIGMNYNIFDGIMKGKGVIGPVANLYNIILSAITPAYGFVAMVNSIFTMKAYEKLMNYDLTFHHLIQFSNGISPILLVLVVVAFVHFYLLIQLDIKKNQTNKKDIHEMPEELLSQRLKELEEGDEDVRKEYYYVKDHQQDLPLSVLHLSKEYRATLPTDKEKKKEIMNRDPLHYKFGEIHKSLIPTTTTTNKYVKTAVVEVNFGVRNHECFGLLGPNGAGKSTTLNTITATIPQTTGTICFHGIQSHIARLGEISMGYCPQNDILWKELTLREHLELFLRIRGYTAQESKAYATQYIQILGLEEHQHKRAEDLSGGTKRKLSLLIAICGYPQQILLDEPSAGMDPSTRRLVWDTIKKTKNRNDSAIIMTTHSMEEAENLCDRLAILINGRLSCIGSPEHLKMKFGDSYILELQSSNLEQFHKEVVERRSAGGGNPLFDGHDYEMEKSSMDRVKYKVKMTHHLGYVFEVMEDCKRRGLVSDYSFNQTTLEQIFINFAKQQVINPE</sequence>
<dbReference type="InterPro" id="IPR027417">
    <property type="entry name" value="P-loop_NTPase"/>
</dbReference>
<dbReference type="FunFam" id="3.40.50.300:FF:000335">
    <property type="entry name" value="ATP binding cassette subfamily A member 5"/>
    <property type="match status" value="1"/>
</dbReference>
<evidence type="ECO:0000256" key="1">
    <source>
        <dbReference type="ARBA" id="ARBA00004141"/>
    </source>
</evidence>
<dbReference type="Pfam" id="PF12698">
    <property type="entry name" value="ABC2_membrane_3"/>
    <property type="match status" value="2"/>
</dbReference>
<keyword evidence="9 11" id="KW-0472">Membrane</keyword>
<dbReference type="STRING" id="1754190.A0A1Y1ZJL2"/>
<name>A0A1Y1ZJL2_9FUNG</name>
<comment type="similarity">
    <text evidence="2">Belongs to the ABC transporter superfamily. ABCA family.</text>
</comment>
<dbReference type="InterPro" id="IPR026082">
    <property type="entry name" value="ABCA"/>
</dbReference>
<feature type="region of interest" description="Disordered" evidence="10">
    <location>
        <begin position="754"/>
        <end position="775"/>
    </location>
</feature>
<feature type="transmembrane region" description="Helical" evidence="11">
    <location>
        <begin position="1118"/>
        <end position="1142"/>
    </location>
</feature>
<evidence type="ECO:0000259" key="12">
    <source>
        <dbReference type="PROSITE" id="PS50893"/>
    </source>
</evidence>
<feature type="transmembrane region" description="Helical" evidence="11">
    <location>
        <begin position="912"/>
        <end position="931"/>
    </location>
</feature>
<evidence type="ECO:0000256" key="11">
    <source>
        <dbReference type="SAM" id="Phobius"/>
    </source>
</evidence>
<dbReference type="Pfam" id="PF00005">
    <property type="entry name" value="ABC_tran"/>
    <property type="match status" value="2"/>
</dbReference>
<dbReference type="PANTHER" id="PTHR19229:SF36">
    <property type="entry name" value="ATP-BINDING CASSETTE SUB-FAMILY A MEMBER 2"/>
    <property type="match status" value="1"/>
</dbReference>
<feature type="domain" description="ABC transporter" evidence="12">
    <location>
        <begin position="1380"/>
        <end position="1619"/>
    </location>
</feature>
<evidence type="ECO:0000256" key="4">
    <source>
        <dbReference type="ARBA" id="ARBA00022692"/>
    </source>
</evidence>
<evidence type="ECO:0000256" key="2">
    <source>
        <dbReference type="ARBA" id="ARBA00008869"/>
    </source>
</evidence>
<dbReference type="SMART" id="SM00382">
    <property type="entry name" value="AAA"/>
    <property type="match status" value="2"/>
</dbReference>
<dbReference type="GO" id="GO:0140359">
    <property type="term" value="F:ABC-type transporter activity"/>
    <property type="evidence" value="ECO:0007669"/>
    <property type="project" value="InterPro"/>
</dbReference>
<evidence type="ECO:0000256" key="9">
    <source>
        <dbReference type="ARBA" id="ARBA00023136"/>
    </source>
</evidence>
<dbReference type="Proteomes" id="UP000193920">
    <property type="component" value="Unassembled WGS sequence"/>
</dbReference>
<dbReference type="InterPro" id="IPR003439">
    <property type="entry name" value="ABC_transporter-like_ATP-bd"/>
</dbReference>
<keyword evidence="14" id="KW-1185">Reference proteome</keyword>
<dbReference type="SUPFAM" id="SSF52540">
    <property type="entry name" value="P-loop containing nucleoside triphosphate hydrolases"/>
    <property type="match status" value="2"/>
</dbReference>
<keyword evidence="13" id="KW-0378">Hydrolase</keyword>
<dbReference type="InterPro" id="IPR013525">
    <property type="entry name" value="ABC2_TM"/>
</dbReference>
<dbReference type="PROSITE" id="PS50893">
    <property type="entry name" value="ABC_TRANSPORTER_2"/>
    <property type="match status" value="2"/>
</dbReference>
<dbReference type="FunFam" id="3.40.50.300:FF:000933">
    <property type="entry name" value="ABC transporter A family member 7"/>
    <property type="match status" value="1"/>
</dbReference>
<dbReference type="InterPro" id="IPR003593">
    <property type="entry name" value="AAA+_ATPase"/>
</dbReference>
<evidence type="ECO:0000256" key="8">
    <source>
        <dbReference type="ARBA" id="ARBA00022989"/>
    </source>
</evidence>
<feature type="transmembrane region" description="Helical" evidence="11">
    <location>
        <begin position="1234"/>
        <end position="1253"/>
    </location>
</feature>
<dbReference type="GO" id="GO:0005319">
    <property type="term" value="F:lipid transporter activity"/>
    <property type="evidence" value="ECO:0007669"/>
    <property type="project" value="TreeGrafter"/>
</dbReference>
<organism evidence="13 14">
    <name type="scientific">Neocallimastix californiae</name>
    <dbReference type="NCBI Taxonomy" id="1754190"/>
    <lineage>
        <taxon>Eukaryota</taxon>
        <taxon>Fungi</taxon>
        <taxon>Fungi incertae sedis</taxon>
        <taxon>Chytridiomycota</taxon>
        <taxon>Chytridiomycota incertae sedis</taxon>
        <taxon>Neocallimastigomycetes</taxon>
        <taxon>Neocallimastigales</taxon>
        <taxon>Neocallimastigaceae</taxon>
        <taxon>Neocallimastix</taxon>
    </lineage>
</organism>
<feature type="compositionally biased region" description="Low complexity" evidence="10">
    <location>
        <begin position="754"/>
        <end position="766"/>
    </location>
</feature>
<gene>
    <name evidence="13" type="ORF">LY90DRAFT_518683</name>
</gene>
<dbReference type="CDD" id="cd03263">
    <property type="entry name" value="ABC_subfamily_A"/>
    <property type="match status" value="2"/>
</dbReference>
<reference evidence="13 14" key="1">
    <citation type="submission" date="2016-08" db="EMBL/GenBank/DDBJ databases">
        <title>A Parts List for Fungal Cellulosomes Revealed by Comparative Genomics.</title>
        <authorList>
            <consortium name="DOE Joint Genome Institute"/>
            <person name="Haitjema C.H."/>
            <person name="Gilmore S.P."/>
            <person name="Henske J.K."/>
            <person name="Solomon K.V."/>
            <person name="De Groot R."/>
            <person name="Kuo A."/>
            <person name="Mondo S.J."/>
            <person name="Salamov A.A."/>
            <person name="Labutti K."/>
            <person name="Zhao Z."/>
            <person name="Chiniquy J."/>
            <person name="Barry K."/>
            <person name="Brewer H.M."/>
            <person name="Purvine S.O."/>
            <person name="Wright A.T."/>
            <person name="Boxma B."/>
            <person name="Van Alen T."/>
            <person name="Hackstein J.H."/>
            <person name="Baker S.E."/>
            <person name="Grigoriev I.V."/>
            <person name="O'Malley M.A."/>
        </authorList>
    </citation>
    <scope>NUCLEOTIDE SEQUENCE [LARGE SCALE GENOMIC DNA]</scope>
    <source>
        <strain evidence="13 14">G1</strain>
    </source>
</reference>
<keyword evidence="4 11" id="KW-0812">Transmembrane</keyword>
<feature type="transmembrane region" description="Helical" evidence="11">
    <location>
        <begin position="407"/>
        <end position="427"/>
    </location>
</feature>
<evidence type="ECO:0000256" key="5">
    <source>
        <dbReference type="ARBA" id="ARBA00022737"/>
    </source>
</evidence>
<dbReference type="Gene3D" id="3.40.50.300">
    <property type="entry name" value="P-loop containing nucleotide triphosphate hydrolases"/>
    <property type="match status" value="2"/>
</dbReference>
<dbReference type="PROSITE" id="PS00211">
    <property type="entry name" value="ABC_TRANSPORTER_1"/>
    <property type="match status" value="1"/>
</dbReference>
<proteinExistence type="inferred from homology"/>
<dbReference type="OrthoDB" id="2109100at2759"/>
<comment type="caution">
    <text evidence="13">The sequence shown here is derived from an EMBL/GenBank/DDBJ whole genome shotgun (WGS) entry which is preliminary data.</text>
</comment>
<dbReference type="GO" id="GO:0005524">
    <property type="term" value="F:ATP binding"/>
    <property type="evidence" value="ECO:0007669"/>
    <property type="project" value="UniProtKB-KW"/>
</dbReference>
<feature type="transmembrane region" description="Helical" evidence="11">
    <location>
        <begin position="1274"/>
        <end position="1297"/>
    </location>
</feature>
<feature type="transmembrane region" description="Helical" evidence="11">
    <location>
        <begin position="275"/>
        <end position="302"/>
    </location>
</feature>
<keyword evidence="7" id="KW-0067">ATP-binding</keyword>
<accession>A0A1Y1ZJL2</accession>
<evidence type="ECO:0000256" key="3">
    <source>
        <dbReference type="ARBA" id="ARBA00022448"/>
    </source>
</evidence>
<keyword evidence="5" id="KW-0677">Repeat</keyword>
<feature type="transmembrane region" description="Helical" evidence="11">
    <location>
        <begin position="21"/>
        <end position="43"/>
    </location>
</feature>
<evidence type="ECO:0000256" key="10">
    <source>
        <dbReference type="SAM" id="MobiDB-lite"/>
    </source>
</evidence>
<feature type="transmembrane region" description="Helical" evidence="11">
    <location>
        <begin position="235"/>
        <end position="255"/>
    </location>
</feature>
<feature type="transmembrane region" description="Helical" evidence="11">
    <location>
        <begin position="1192"/>
        <end position="1214"/>
    </location>
</feature>
<dbReference type="PANTHER" id="PTHR19229">
    <property type="entry name" value="ATP-BINDING CASSETTE TRANSPORTER SUBFAMILY A ABCA"/>
    <property type="match status" value="1"/>
</dbReference>